<name>A0A2L2BR74_9MICO</name>
<dbReference type="InterPro" id="IPR024087">
    <property type="entry name" value="Creatininase-like_sf"/>
</dbReference>
<evidence type="ECO:0000313" key="2">
    <source>
        <dbReference type="Proteomes" id="UP000243077"/>
    </source>
</evidence>
<gene>
    <name evidence="1" type="ORF">C3B54_111223</name>
</gene>
<accession>A0A2L2BR74</accession>
<sequence>MSGRDLLHSSAQQLASVRSSHPDGALRVLLPIASLHSGAGDAPLGSDILRVEAAASGIRAELNAAIPEVASWWTTPTLWLGPSANASGAHTPPGEAYLSLEGFHQVVSDTISSLLGWADQVIVVSTADDREALSPILRSLRTAGAHVVWVAIEHGPEATFQAVDALRFSEPGDDGYLEAHSEQ</sequence>
<dbReference type="Gene3D" id="3.40.50.10310">
    <property type="entry name" value="Creatininase"/>
    <property type="match status" value="1"/>
</dbReference>
<evidence type="ECO:0000313" key="1">
    <source>
        <dbReference type="EMBL" id="AVG24174.1"/>
    </source>
</evidence>
<organism evidence="1 2">
    <name type="scientific">Pontimonas salivibrio</name>
    <dbReference type="NCBI Taxonomy" id="1159327"/>
    <lineage>
        <taxon>Bacteria</taxon>
        <taxon>Bacillati</taxon>
        <taxon>Actinomycetota</taxon>
        <taxon>Actinomycetes</taxon>
        <taxon>Micrococcales</taxon>
        <taxon>Microbacteriaceae</taxon>
        <taxon>Pontimonas</taxon>
    </lineage>
</organism>
<dbReference type="Proteomes" id="UP000243077">
    <property type="component" value="Chromosome"/>
</dbReference>
<dbReference type="RefSeq" id="WP_104913689.1">
    <property type="nucleotide sequence ID" value="NZ_CP026923.1"/>
</dbReference>
<reference evidence="1 2" key="1">
    <citation type="submission" date="2018-02" db="EMBL/GenBank/DDBJ databases">
        <title>Complete genome of the streamlined marine actinobacterium Pontimonas salivibrio CL-TW6 adapted to coastal planktonic lifestype.</title>
        <authorList>
            <person name="Cho B.C."/>
            <person name="Hardies S.C."/>
            <person name="Jang G.I."/>
            <person name="Hwang C.Y."/>
        </authorList>
    </citation>
    <scope>NUCLEOTIDE SEQUENCE [LARGE SCALE GENOMIC DNA]</scope>
    <source>
        <strain evidence="1 2">CL-TW6</strain>
    </source>
</reference>
<proteinExistence type="predicted"/>
<dbReference type="EC" id="3.5.2.10" evidence="1"/>
<dbReference type="AlphaFoldDB" id="A0A2L2BR74"/>
<keyword evidence="1" id="KW-0378">Hydrolase</keyword>
<dbReference type="KEGG" id="psai:C3B54_111223"/>
<keyword evidence="2" id="KW-1185">Reference proteome</keyword>
<dbReference type="SUPFAM" id="SSF102215">
    <property type="entry name" value="Creatininase"/>
    <property type="match status" value="1"/>
</dbReference>
<protein>
    <submittedName>
        <fullName evidence="1">Creatinine amidohydrolase</fullName>
        <ecNumber evidence="1">3.5.2.10</ecNumber>
    </submittedName>
</protein>
<dbReference type="GO" id="GO:0047789">
    <property type="term" value="F:creatininase activity"/>
    <property type="evidence" value="ECO:0007669"/>
    <property type="project" value="UniProtKB-EC"/>
</dbReference>
<dbReference type="EMBL" id="CP026923">
    <property type="protein sequence ID" value="AVG24174.1"/>
    <property type="molecule type" value="Genomic_DNA"/>
</dbReference>